<reference evidence="4 5" key="1">
    <citation type="submission" date="2018-04" db="EMBL/GenBank/DDBJ databases">
        <title>The genome sequence of Caulobacter sp. 744.</title>
        <authorList>
            <person name="Gao J."/>
            <person name="Sun J."/>
        </authorList>
    </citation>
    <scope>NUCLEOTIDE SEQUENCE [LARGE SCALE GENOMIC DNA]</scope>
    <source>
        <strain evidence="4 5">774</strain>
    </source>
</reference>
<evidence type="ECO:0000256" key="2">
    <source>
        <dbReference type="SAM" id="SignalP"/>
    </source>
</evidence>
<dbReference type="Gene3D" id="3.40.50.1820">
    <property type="entry name" value="alpha/beta hydrolase"/>
    <property type="match status" value="1"/>
</dbReference>
<dbReference type="InterPro" id="IPR001375">
    <property type="entry name" value="Peptidase_S9_cat"/>
</dbReference>
<dbReference type="AlphaFoldDB" id="A0A2T9K9W7"/>
<dbReference type="SUPFAM" id="SSF53474">
    <property type="entry name" value="alpha/beta-Hydrolases"/>
    <property type="match status" value="1"/>
</dbReference>
<dbReference type="Pfam" id="PF00326">
    <property type="entry name" value="Peptidase_S9"/>
    <property type="match status" value="1"/>
</dbReference>
<evidence type="ECO:0000313" key="5">
    <source>
        <dbReference type="Proteomes" id="UP000245073"/>
    </source>
</evidence>
<dbReference type="RefSeq" id="WP_109099875.1">
    <property type="nucleotide sequence ID" value="NZ_QDKQ01000024.1"/>
</dbReference>
<dbReference type="InterPro" id="IPR011044">
    <property type="entry name" value="Quino_amine_DH_bsu"/>
</dbReference>
<accession>A0A2T9K9W7</accession>
<dbReference type="InterPro" id="IPR050261">
    <property type="entry name" value="FrsA_esterase"/>
</dbReference>
<feature type="domain" description="Peptidase S9 prolyl oligopeptidase catalytic" evidence="3">
    <location>
        <begin position="614"/>
        <end position="791"/>
    </location>
</feature>
<feature type="signal peptide" evidence="2">
    <location>
        <begin position="1"/>
        <end position="20"/>
    </location>
</feature>
<dbReference type="Proteomes" id="UP000245073">
    <property type="component" value="Unassembled WGS sequence"/>
</dbReference>
<dbReference type="GO" id="GO:0008236">
    <property type="term" value="F:serine-type peptidase activity"/>
    <property type="evidence" value="ECO:0007669"/>
    <property type="project" value="InterPro"/>
</dbReference>
<gene>
    <name evidence="4" type="ORF">DDF67_05225</name>
</gene>
<proteinExistence type="predicted"/>
<sequence length="803" mass="85766">MRTFAALALACALGVSPARAERPYTVEDLLSLEGLGRAAFSPDGRWLVLERQGPFKDAPNFDHEWLHSQAISRLLVVDVASGGPARALLPPDPGAGDTFGAFSPDGARLLVFRLKDRRREMGVVTLATGETRWSGLTVEAEVWNAFARWRDDREVIVVDKPPEIASLLLGAGWQTQARLTAAWADQRRGLYSGVVIGSGRYRDLTPAAPPLSLVAFDARTGAVRPLAKGAYVDMLLSPDGAYAAMIEEDGLIQPDASVPKALGGELARWRRLSLVDLRTGRRTAPCPRCDLMRRTWSWSADGKALVAAARESDTYGKPYGYWRFSPDGQARALAPELSVDTGWRELMVQPQGQGLWIGGQPAGLARRVGEARANWWSLGETPRNLTATIGKPLGLALAADGKTALIRTIDGVFRLDGQSAPVRVADPSAQLTPGQLQPGDRPSVLLDQAGAETRWLTPAGAGGRLAATDPALRILAFSPRTAAVAAAWKNRHGVTRVTLLRPGREPALVTTVNQALEDVQFAEPIAVPHKGIHGEPLTSWLYLPAGHKASDQRGVVIIPYPGARYDVAPASYAPGSPELYTSVQLLVAKGYAVLAPSLPLAQDEPPAPRLAEAILLAVDAARNQQAGLSATKLALWGQSYGGTGTLLAGSESPRFKGLIASAPITDLGWIHDTLRPGVLAAPEVYTTLGGFAAYTESGQGRMGAKPEDAPELYRANSPRFQAGKINAPVLMLFGDNDFGVMQALGMFSALAREGKDVQLVVYRGEQHAPISPGNIRDTYRRAFAFLEEVFGGPEPVSAAPSAP</sequence>
<keyword evidence="1" id="KW-0378">Hydrolase</keyword>
<dbReference type="EMBL" id="QDKQ01000024">
    <property type="protein sequence ID" value="PVM92767.1"/>
    <property type="molecule type" value="Genomic_DNA"/>
</dbReference>
<dbReference type="GO" id="GO:0052689">
    <property type="term" value="F:carboxylic ester hydrolase activity"/>
    <property type="evidence" value="ECO:0007669"/>
    <property type="project" value="UniProtKB-ARBA"/>
</dbReference>
<dbReference type="InterPro" id="IPR011042">
    <property type="entry name" value="6-blade_b-propeller_TolB-like"/>
</dbReference>
<evidence type="ECO:0000256" key="1">
    <source>
        <dbReference type="ARBA" id="ARBA00022801"/>
    </source>
</evidence>
<dbReference type="GO" id="GO:0006508">
    <property type="term" value="P:proteolysis"/>
    <property type="evidence" value="ECO:0007669"/>
    <property type="project" value="InterPro"/>
</dbReference>
<keyword evidence="5" id="KW-1185">Reference proteome</keyword>
<evidence type="ECO:0000313" key="4">
    <source>
        <dbReference type="EMBL" id="PVM92767.1"/>
    </source>
</evidence>
<evidence type="ECO:0000259" key="3">
    <source>
        <dbReference type="Pfam" id="PF00326"/>
    </source>
</evidence>
<name>A0A2T9K9W7_9CAUL</name>
<feature type="chain" id="PRO_5015644904" description="Peptidase S9 prolyl oligopeptidase catalytic domain-containing protein" evidence="2">
    <location>
        <begin position="21"/>
        <end position="803"/>
    </location>
</feature>
<organism evidence="4 5">
    <name type="scientific">Caulobacter endophyticus</name>
    <dbReference type="NCBI Taxonomy" id="2172652"/>
    <lineage>
        <taxon>Bacteria</taxon>
        <taxon>Pseudomonadati</taxon>
        <taxon>Pseudomonadota</taxon>
        <taxon>Alphaproteobacteria</taxon>
        <taxon>Caulobacterales</taxon>
        <taxon>Caulobacteraceae</taxon>
        <taxon>Caulobacter</taxon>
    </lineage>
</organism>
<keyword evidence="2" id="KW-0732">Signal</keyword>
<dbReference type="PANTHER" id="PTHR22946:SF9">
    <property type="entry name" value="POLYKETIDE TRANSFERASE AF380"/>
    <property type="match status" value="1"/>
</dbReference>
<dbReference type="PANTHER" id="PTHR22946">
    <property type="entry name" value="DIENELACTONE HYDROLASE DOMAIN-CONTAINING PROTEIN-RELATED"/>
    <property type="match status" value="1"/>
</dbReference>
<protein>
    <recommendedName>
        <fullName evidence="3">Peptidase S9 prolyl oligopeptidase catalytic domain-containing protein</fullName>
    </recommendedName>
</protein>
<comment type="caution">
    <text evidence="4">The sequence shown here is derived from an EMBL/GenBank/DDBJ whole genome shotgun (WGS) entry which is preliminary data.</text>
</comment>
<dbReference type="InterPro" id="IPR029058">
    <property type="entry name" value="AB_hydrolase_fold"/>
</dbReference>
<dbReference type="OrthoDB" id="7201746at2"/>
<dbReference type="SUPFAM" id="SSF50969">
    <property type="entry name" value="YVTN repeat-like/Quinoprotein amine dehydrogenase"/>
    <property type="match status" value="1"/>
</dbReference>
<dbReference type="Gene3D" id="2.120.10.30">
    <property type="entry name" value="TolB, C-terminal domain"/>
    <property type="match status" value="1"/>
</dbReference>